<evidence type="ECO:0000256" key="5">
    <source>
        <dbReference type="ARBA" id="ARBA00023136"/>
    </source>
</evidence>
<dbReference type="Proteomes" id="UP000814176">
    <property type="component" value="Unassembled WGS sequence"/>
</dbReference>
<keyword evidence="5 6" id="KW-0472">Membrane</keyword>
<dbReference type="Pfam" id="PF07690">
    <property type="entry name" value="MFS_1"/>
    <property type="match status" value="1"/>
</dbReference>
<organism evidence="8 9">
    <name type="scientific">Rhodofomes roseus</name>
    <dbReference type="NCBI Taxonomy" id="34475"/>
    <lineage>
        <taxon>Eukaryota</taxon>
        <taxon>Fungi</taxon>
        <taxon>Dikarya</taxon>
        <taxon>Basidiomycota</taxon>
        <taxon>Agaricomycotina</taxon>
        <taxon>Agaricomycetes</taxon>
        <taxon>Polyporales</taxon>
        <taxon>Rhodofomes</taxon>
    </lineage>
</organism>
<comment type="caution">
    <text evidence="8">The sequence shown here is derived from an EMBL/GenBank/DDBJ whole genome shotgun (WGS) entry which is preliminary data.</text>
</comment>
<keyword evidence="2" id="KW-0813">Transport</keyword>
<dbReference type="RefSeq" id="XP_047783068.1">
    <property type="nucleotide sequence ID" value="XM_047917976.1"/>
</dbReference>
<evidence type="ECO:0000256" key="4">
    <source>
        <dbReference type="ARBA" id="ARBA00022989"/>
    </source>
</evidence>
<evidence type="ECO:0000313" key="9">
    <source>
        <dbReference type="Proteomes" id="UP000814176"/>
    </source>
</evidence>
<sequence>MASSPKASSVMTTTPPPPARQLSSLSVARKMTLLATFCMAQFIDSFSISALFAATPPISADLNISDAVSVWTTSAYQLTFAAFLLTSGRLSDLYSPKYVFLVGAFLVSFTSLGCAFTRAQIPLFLLRGFMGVGAALNIPSAMQIIVRMFPTPHVQSRAVAAFAGCAGLGNVFGLIIGALLVSFASWPAVFYFITAVCFLMGSLVTVLLPFSRNHDNNTGSRLETFKRVDIVGVSLLTAALVLFVYAVTNGAAVGWSKAATLAPLVISIALGIGFFVCEAYTPEERAAVPLKMWKYENFTIIVILGLQPRMWWASVQLLYSWFYQDALGWSTIYTAIHFLPVGLVSVLFMAFTSSLQQRFRLKWVMLGGQALVLIGTILLVFGGSASRYWQFAFPGFFLGTAGTTIVFGTTNIALFAVTPPRIAATVGSILTASGQFGSAAGTAIITSIQTTVQQTHGGPDSFSGREAGLWFIVGMTAAETLSLLFFMKNVVAPSRDRTKAAPEAADVTVNAINIEKKVTEEKQTIEETVVADPTDYIE</sequence>
<feature type="transmembrane region" description="Helical" evidence="6">
    <location>
        <begin position="230"/>
        <end position="252"/>
    </location>
</feature>
<feature type="transmembrane region" description="Helical" evidence="6">
    <location>
        <begin position="363"/>
        <end position="385"/>
    </location>
</feature>
<dbReference type="InterPro" id="IPR036259">
    <property type="entry name" value="MFS_trans_sf"/>
</dbReference>
<feature type="transmembrane region" description="Helical" evidence="6">
    <location>
        <begin position="298"/>
        <end position="319"/>
    </location>
</feature>
<proteinExistence type="predicted"/>
<dbReference type="PROSITE" id="PS50850">
    <property type="entry name" value="MFS"/>
    <property type="match status" value="1"/>
</dbReference>
<feature type="transmembrane region" description="Helical" evidence="6">
    <location>
        <begin position="391"/>
        <end position="417"/>
    </location>
</feature>
<evidence type="ECO:0000256" key="6">
    <source>
        <dbReference type="SAM" id="Phobius"/>
    </source>
</evidence>
<feature type="transmembrane region" description="Helical" evidence="6">
    <location>
        <begin position="189"/>
        <end position="210"/>
    </location>
</feature>
<feature type="transmembrane region" description="Helical" evidence="6">
    <location>
        <begin position="69"/>
        <end position="86"/>
    </location>
</feature>
<keyword evidence="3 6" id="KW-0812">Transmembrane</keyword>
<evidence type="ECO:0000313" key="8">
    <source>
        <dbReference type="EMBL" id="KAH9841769.1"/>
    </source>
</evidence>
<feature type="transmembrane region" description="Helical" evidence="6">
    <location>
        <begin position="124"/>
        <end position="146"/>
    </location>
</feature>
<evidence type="ECO:0000256" key="2">
    <source>
        <dbReference type="ARBA" id="ARBA00022448"/>
    </source>
</evidence>
<dbReference type="InterPro" id="IPR020846">
    <property type="entry name" value="MFS_dom"/>
</dbReference>
<feature type="transmembrane region" description="Helical" evidence="6">
    <location>
        <begin position="258"/>
        <end position="277"/>
    </location>
</feature>
<keyword evidence="9" id="KW-1185">Reference proteome</keyword>
<dbReference type="GeneID" id="71998708"/>
<feature type="domain" description="Major facilitator superfamily (MFS) profile" evidence="7">
    <location>
        <begin position="33"/>
        <end position="491"/>
    </location>
</feature>
<feature type="transmembrane region" description="Helical" evidence="6">
    <location>
        <begin position="98"/>
        <end position="118"/>
    </location>
</feature>
<keyword evidence="4 6" id="KW-1133">Transmembrane helix</keyword>
<feature type="transmembrane region" description="Helical" evidence="6">
    <location>
        <begin position="331"/>
        <end position="351"/>
    </location>
</feature>
<comment type="subcellular location">
    <subcellularLocation>
        <location evidence="1">Membrane</location>
        <topology evidence="1">Multi-pass membrane protein</topology>
    </subcellularLocation>
</comment>
<protein>
    <submittedName>
        <fullName evidence="8">MFS general substrate transporter</fullName>
    </submittedName>
</protein>
<evidence type="ECO:0000256" key="1">
    <source>
        <dbReference type="ARBA" id="ARBA00004141"/>
    </source>
</evidence>
<evidence type="ECO:0000256" key="3">
    <source>
        <dbReference type="ARBA" id="ARBA00022692"/>
    </source>
</evidence>
<dbReference type="PANTHER" id="PTHR42718:SF9">
    <property type="entry name" value="MAJOR FACILITATOR SUPERFAMILY MULTIDRUG TRANSPORTER MFSC"/>
    <property type="match status" value="1"/>
</dbReference>
<accession>A0ABQ8KT91</accession>
<dbReference type="SUPFAM" id="SSF103473">
    <property type="entry name" value="MFS general substrate transporter"/>
    <property type="match status" value="1"/>
</dbReference>
<dbReference type="PANTHER" id="PTHR42718">
    <property type="entry name" value="MAJOR FACILITATOR SUPERFAMILY MULTIDRUG TRANSPORTER MFSC"/>
    <property type="match status" value="1"/>
</dbReference>
<feature type="transmembrane region" description="Helical" evidence="6">
    <location>
        <begin position="468"/>
        <end position="487"/>
    </location>
</feature>
<gene>
    <name evidence="8" type="ORF">C8Q71DRAFT_347832</name>
</gene>
<evidence type="ECO:0000259" key="7">
    <source>
        <dbReference type="PROSITE" id="PS50850"/>
    </source>
</evidence>
<feature type="transmembrane region" description="Helical" evidence="6">
    <location>
        <begin position="158"/>
        <end position="183"/>
    </location>
</feature>
<name>A0ABQ8KT91_9APHY</name>
<feature type="transmembrane region" description="Helical" evidence="6">
    <location>
        <begin position="429"/>
        <end position="448"/>
    </location>
</feature>
<dbReference type="InterPro" id="IPR011701">
    <property type="entry name" value="MFS"/>
</dbReference>
<dbReference type="Gene3D" id="1.20.1250.20">
    <property type="entry name" value="MFS general substrate transporter like domains"/>
    <property type="match status" value="2"/>
</dbReference>
<dbReference type="EMBL" id="JADCUA010000003">
    <property type="protein sequence ID" value="KAH9841769.1"/>
    <property type="molecule type" value="Genomic_DNA"/>
</dbReference>
<reference evidence="8 9" key="1">
    <citation type="journal article" date="2021" name="Environ. Microbiol.">
        <title>Gene family expansions and transcriptome signatures uncover fungal adaptations to wood decay.</title>
        <authorList>
            <person name="Hage H."/>
            <person name="Miyauchi S."/>
            <person name="Viragh M."/>
            <person name="Drula E."/>
            <person name="Min B."/>
            <person name="Chaduli D."/>
            <person name="Navarro D."/>
            <person name="Favel A."/>
            <person name="Norest M."/>
            <person name="Lesage-Meessen L."/>
            <person name="Balint B."/>
            <person name="Merenyi Z."/>
            <person name="de Eugenio L."/>
            <person name="Morin E."/>
            <person name="Martinez A.T."/>
            <person name="Baldrian P."/>
            <person name="Stursova M."/>
            <person name="Martinez M.J."/>
            <person name="Novotny C."/>
            <person name="Magnuson J.K."/>
            <person name="Spatafora J.W."/>
            <person name="Maurice S."/>
            <person name="Pangilinan J."/>
            <person name="Andreopoulos W."/>
            <person name="LaButti K."/>
            <person name="Hundley H."/>
            <person name="Na H."/>
            <person name="Kuo A."/>
            <person name="Barry K."/>
            <person name="Lipzen A."/>
            <person name="Henrissat B."/>
            <person name="Riley R."/>
            <person name="Ahrendt S."/>
            <person name="Nagy L.G."/>
            <person name="Grigoriev I.V."/>
            <person name="Martin F."/>
            <person name="Rosso M.N."/>
        </authorList>
    </citation>
    <scope>NUCLEOTIDE SEQUENCE [LARGE SCALE GENOMIC DNA]</scope>
    <source>
        <strain evidence="8 9">CIRM-BRFM 1785</strain>
    </source>
</reference>